<evidence type="ECO:0000313" key="5">
    <source>
        <dbReference type="Proteomes" id="UP001515480"/>
    </source>
</evidence>
<dbReference type="InterPro" id="IPR002110">
    <property type="entry name" value="Ankyrin_rpt"/>
</dbReference>
<dbReference type="InterPro" id="IPR013087">
    <property type="entry name" value="Znf_C2H2_type"/>
</dbReference>
<dbReference type="GO" id="GO:0008270">
    <property type="term" value="F:zinc ion binding"/>
    <property type="evidence" value="ECO:0007669"/>
    <property type="project" value="UniProtKB-KW"/>
</dbReference>
<protein>
    <recommendedName>
        <fullName evidence="3">C2H2-type domain-containing protein</fullName>
    </recommendedName>
</protein>
<dbReference type="SUPFAM" id="SSF48403">
    <property type="entry name" value="Ankyrin repeat"/>
    <property type="match status" value="1"/>
</dbReference>
<keyword evidence="1" id="KW-0040">ANK repeat</keyword>
<reference evidence="4 5" key="1">
    <citation type="journal article" date="2024" name="Science">
        <title>Giant polyketide synthase enzymes in the biosynthesis of giant marine polyether toxins.</title>
        <authorList>
            <person name="Fallon T.R."/>
            <person name="Shende V.V."/>
            <person name="Wierzbicki I.H."/>
            <person name="Pendleton A.L."/>
            <person name="Watervoot N.F."/>
            <person name="Auber R.P."/>
            <person name="Gonzalez D.J."/>
            <person name="Wisecaver J.H."/>
            <person name="Moore B.S."/>
        </authorList>
    </citation>
    <scope>NUCLEOTIDE SEQUENCE [LARGE SCALE GENOMIC DNA]</scope>
    <source>
        <strain evidence="4 5">12B1</strain>
    </source>
</reference>
<evidence type="ECO:0000256" key="2">
    <source>
        <dbReference type="PROSITE-ProRule" id="PRU00042"/>
    </source>
</evidence>
<evidence type="ECO:0000256" key="1">
    <source>
        <dbReference type="PROSITE-ProRule" id="PRU00023"/>
    </source>
</evidence>
<keyword evidence="2" id="KW-0863">Zinc-finger</keyword>
<dbReference type="Gene3D" id="1.25.40.20">
    <property type="entry name" value="Ankyrin repeat-containing domain"/>
    <property type="match status" value="1"/>
</dbReference>
<keyword evidence="5" id="KW-1185">Reference proteome</keyword>
<dbReference type="AlphaFoldDB" id="A0AB34JFX2"/>
<dbReference type="Proteomes" id="UP001515480">
    <property type="component" value="Unassembled WGS sequence"/>
</dbReference>
<accession>A0AB34JFX2</accession>
<proteinExistence type="predicted"/>
<comment type="caution">
    <text evidence="4">The sequence shown here is derived from an EMBL/GenBank/DDBJ whole genome shotgun (WGS) entry which is preliminary data.</text>
</comment>
<feature type="domain" description="C2H2-type" evidence="3">
    <location>
        <begin position="144"/>
        <end position="167"/>
    </location>
</feature>
<dbReference type="InterPro" id="IPR036770">
    <property type="entry name" value="Ankyrin_rpt-contain_sf"/>
</dbReference>
<name>A0AB34JFX2_PRYPA</name>
<dbReference type="PROSITE" id="PS50088">
    <property type="entry name" value="ANK_REPEAT"/>
    <property type="match status" value="1"/>
</dbReference>
<keyword evidence="2" id="KW-0479">Metal-binding</keyword>
<organism evidence="4 5">
    <name type="scientific">Prymnesium parvum</name>
    <name type="common">Toxic golden alga</name>
    <dbReference type="NCBI Taxonomy" id="97485"/>
    <lineage>
        <taxon>Eukaryota</taxon>
        <taxon>Haptista</taxon>
        <taxon>Haptophyta</taxon>
        <taxon>Prymnesiophyceae</taxon>
        <taxon>Prymnesiales</taxon>
        <taxon>Prymnesiaceae</taxon>
        <taxon>Prymnesium</taxon>
    </lineage>
</organism>
<gene>
    <name evidence="4" type="ORF">AB1Y20_023609</name>
</gene>
<dbReference type="PROSITE" id="PS00028">
    <property type="entry name" value="ZINC_FINGER_C2H2_1"/>
    <property type="match status" value="1"/>
</dbReference>
<sequence>MLAAEETEALVELEMIRLLHAALLSASASLVGASHAHVWRLPKESLRRTRQPDVGADLSCHAPATVWKRLPRQPDGTARVRTLSEFGVAREAEFADARALGLAIGEGMGARAAACVADVRVKEDGTLLLTTQLHMRRQRMLGRLHCAACGQFFSGERGLRDHQQVKHGRSYGGAKAAVASARRALVAYAPPGGAAAELAALWLRRAAAKEEQRRALPEGLAAARDGQLRALRRLVGEGRFDAHATVDRHGSSALHFAAGGGHVEVCAYLVDELGVSLTQAPLRNLSSSRFPPSTAVSQLTPYLW</sequence>
<dbReference type="PROSITE" id="PS50157">
    <property type="entry name" value="ZINC_FINGER_C2H2_2"/>
    <property type="match status" value="1"/>
</dbReference>
<dbReference type="EMBL" id="JBGBPQ010000009">
    <property type="protein sequence ID" value="KAL1520137.1"/>
    <property type="molecule type" value="Genomic_DNA"/>
</dbReference>
<feature type="repeat" description="ANK" evidence="1">
    <location>
        <begin position="249"/>
        <end position="271"/>
    </location>
</feature>
<evidence type="ECO:0000313" key="4">
    <source>
        <dbReference type="EMBL" id="KAL1520137.1"/>
    </source>
</evidence>
<keyword evidence="2" id="KW-0862">Zinc</keyword>
<dbReference type="Pfam" id="PF13637">
    <property type="entry name" value="Ank_4"/>
    <property type="match status" value="1"/>
</dbReference>
<dbReference type="PROSITE" id="PS50297">
    <property type="entry name" value="ANK_REP_REGION"/>
    <property type="match status" value="1"/>
</dbReference>
<evidence type="ECO:0000259" key="3">
    <source>
        <dbReference type="PROSITE" id="PS50157"/>
    </source>
</evidence>